<feature type="compositionally biased region" description="Low complexity" evidence="3">
    <location>
        <begin position="854"/>
        <end position="873"/>
    </location>
</feature>
<feature type="region of interest" description="Disordered" evidence="3">
    <location>
        <begin position="1"/>
        <end position="197"/>
    </location>
</feature>
<evidence type="ECO:0000313" key="5">
    <source>
        <dbReference type="Proteomes" id="UP000246464"/>
    </source>
</evidence>
<dbReference type="GO" id="GO:0031116">
    <property type="term" value="P:positive regulation of microtubule polymerization"/>
    <property type="evidence" value="ECO:0007669"/>
    <property type="project" value="TreeGrafter"/>
</dbReference>
<feature type="region of interest" description="Disordered" evidence="3">
    <location>
        <begin position="570"/>
        <end position="590"/>
    </location>
</feature>
<feature type="compositionally biased region" description="Polar residues" evidence="3">
    <location>
        <begin position="276"/>
        <end position="286"/>
    </location>
</feature>
<feature type="region of interest" description="Disordered" evidence="3">
    <location>
        <begin position="512"/>
        <end position="536"/>
    </location>
</feature>
<evidence type="ECO:0000256" key="3">
    <source>
        <dbReference type="SAM" id="MobiDB-lite"/>
    </source>
</evidence>
<evidence type="ECO:0000256" key="1">
    <source>
        <dbReference type="ARBA" id="ARBA00006652"/>
    </source>
</evidence>
<feature type="compositionally biased region" description="Low complexity" evidence="3">
    <location>
        <begin position="265"/>
        <end position="275"/>
    </location>
</feature>
<name>A0A2U9CA21_SCOMX</name>
<keyword evidence="2" id="KW-0175">Coiled coil</keyword>
<dbReference type="EMBL" id="CP026256">
    <property type="protein sequence ID" value="AWP13394.1"/>
    <property type="molecule type" value="Genomic_DNA"/>
</dbReference>
<feature type="region of interest" description="Disordered" evidence="3">
    <location>
        <begin position="209"/>
        <end position="382"/>
    </location>
</feature>
<feature type="compositionally biased region" description="Low complexity" evidence="3">
    <location>
        <begin position="716"/>
        <end position="731"/>
    </location>
</feature>
<dbReference type="GO" id="GO:0035371">
    <property type="term" value="C:microtubule plus-end"/>
    <property type="evidence" value="ECO:0007669"/>
    <property type="project" value="TreeGrafter"/>
</dbReference>
<feature type="compositionally biased region" description="Polar residues" evidence="3">
    <location>
        <begin position="878"/>
        <end position="892"/>
    </location>
</feature>
<keyword evidence="5" id="KW-1185">Reference proteome</keyword>
<dbReference type="Pfam" id="PF15301">
    <property type="entry name" value="SLAIN"/>
    <property type="match status" value="1"/>
</dbReference>
<accession>A0A2U9CA21</accession>
<protein>
    <submittedName>
        <fullName evidence="4">Putative SLAIN motif-containing protein 1-like</fullName>
    </submittedName>
</protein>
<comment type="similarity">
    <text evidence="1">Belongs to the SLAIN motif-containing family.</text>
</comment>
<sequence length="1017" mass="110179">MSKYTFQSSRKTSTSQTIEDSKKKASLLNDKSWIRKDEEEDEDVDRDPNFGKSVLSRYKSNETLESSGGDEVKTTKTISTSSSVNALTKRFSGSQDELRSSTLPSSKSTSSYTKTTRTSVTEEPKTSTTTTTVTKDGKTTETTISSSQSLRSPVIKSPTKTDTFSERVMSSSKGSLYSNYSPTKTTKVTETTVTSDKDAEDKFYDTLRSIKDDSTESKTTVTSTERVTVKSSSNGESAKSTTTTRTSSSAEDDLYGTLLPKGITSSLSSPSRNSSITKSEIVTVESSRGGGSPTLNSPSSTGRVSSYSMYSDDIPSTRTTSYTVSTKPSEDYSSERKSYSYSRPDANSYDYSSISSPTSYSSSSSSYRSSRSDDNLGDSVYSSKSVYASSERTVLEKDLCTSCRKPFTSDAKMVLDDMKINCHATCFKDPLQTGRAASFFPSPPPPLSLSLAPLRSRCARYQMEAEVLNPQVMMMMMADVNGNSKIANAELEVLKLQELVRKLERQNERLRTRANAANNRSVAAGPRAPSARSCPRGGGGDLCATYGVSSPTQSQHPPGATEEPFAYFHASSVSGSEEEEEEESAAAGASTVLDEVDILDLSAALPVAEPESWLYVSPKAKLQGESLLRPLQWCRQVLDHPGPEVELAKMTFCHRLDQDVGRRHAAISPQSSLDSEVGVSELEDDSISMSYKLQDMTDVEVMARLQEESLRQDYASTSATASRRSSSFSLHSLRRSEMDLEEEDEEDEGYDQLPPPQPRLFRTGSMQRGGLPHSHTFSSIRDCRRNSTTPQFSLSGLSQYSGPCSLTTETHTAYRNSTDKLRRSMPNLLRAPSMPSVPSIPCLASPVYPPSHGPSSLPTISSLRSSQSFDSSSGLARLQSSIPSPGQLSQRVQSVANFPTTPRHPLKATAYVSPTVQQGPASTPLSTSVSLHSIPSCVALPQPLKPSNSLVPQPLKASANQPTAPRSSLPRPASFIGTSGVPRASKIPPPTRSLLTPPKSMAALSALRDGSWKDGCY</sequence>
<feature type="region of interest" description="Disordered" evidence="3">
    <location>
        <begin position="714"/>
        <end position="761"/>
    </location>
</feature>
<evidence type="ECO:0000313" key="4">
    <source>
        <dbReference type="EMBL" id="AWP13394.1"/>
    </source>
</evidence>
<gene>
    <name evidence="4" type="ORF">SMAX5B_018191</name>
</gene>
<reference evidence="4 5" key="1">
    <citation type="submission" date="2017-12" db="EMBL/GenBank/DDBJ databases">
        <title>Integrating genomic resources of turbot (Scophthalmus maximus) in depth evaluation of genetic and physical mapping variation across individuals.</title>
        <authorList>
            <person name="Martinez P."/>
        </authorList>
    </citation>
    <scope>NUCLEOTIDE SEQUENCE [LARGE SCALE GENOMIC DNA]</scope>
</reference>
<feature type="compositionally biased region" description="Low complexity" evidence="3">
    <location>
        <begin position="513"/>
        <end position="524"/>
    </location>
</feature>
<dbReference type="Proteomes" id="UP000246464">
    <property type="component" value="Chromosome 14"/>
</dbReference>
<feature type="compositionally biased region" description="Low complexity" evidence="3">
    <location>
        <begin position="100"/>
        <end position="119"/>
    </location>
</feature>
<feature type="compositionally biased region" description="Basic and acidic residues" evidence="3">
    <location>
        <begin position="328"/>
        <end position="338"/>
    </location>
</feature>
<dbReference type="GO" id="GO:0031122">
    <property type="term" value="P:cytoplasmic microtubule organization"/>
    <property type="evidence" value="ECO:0007669"/>
    <property type="project" value="TreeGrafter"/>
</dbReference>
<evidence type="ECO:0000256" key="2">
    <source>
        <dbReference type="ARBA" id="ARBA00023054"/>
    </source>
</evidence>
<feature type="compositionally biased region" description="Low complexity" evidence="3">
    <location>
        <begin position="170"/>
        <end position="194"/>
    </location>
</feature>
<feature type="region of interest" description="Disordered" evidence="3">
    <location>
        <begin position="949"/>
        <end position="998"/>
    </location>
</feature>
<dbReference type="InterPro" id="IPR026179">
    <property type="entry name" value="Slain"/>
</dbReference>
<dbReference type="PANTHER" id="PTHR22406:SF2">
    <property type="entry name" value="SLAIN MOTIF-CONTAINING PROTEIN 1"/>
    <property type="match status" value="1"/>
</dbReference>
<feature type="compositionally biased region" description="Polar residues" evidence="3">
    <location>
        <begin position="1"/>
        <end position="18"/>
    </location>
</feature>
<feature type="region of interest" description="Disordered" evidence="3">
    <location>
        <begin position="851"/>
        <end position="892"/>
    </location>
</feature>
<dbReference type="PANTHER" id="PTHR22406">
    <property type="entry name" value="NASCENT POLYPEPTIDE-ASSOCIATED COMPLEX SUBUNIT ALPHA, MUSCLE-SPECIFIC FORM"/>
    <property type="match status" value="1"/>
</dbReference>
<feature type="compositionally biased region" description="Low complexity" evidence="3">
    <location>
        <begin position="339"/>
        <end position="369"/>
    </location>
</feature>
<organism evidence="4 5">
    <name type="scientific">Scophthalmus maximus</name>
    <name type="common">Turbot</name>
    <name type="synonym">Psetta maxima</name>
    <dbReference type="NCBI Taxonomy" id="52904"/>
    <lineage>
        <taxon>Eukaryota</taxon>
        <taxon>Metazoa</taxon>
        <taxon>Chordata</taxon>
        <taxon>Craniata</taxon>
        <taxon>Vertebrata</taxon>
        <taxon>Euteleostomi</taxon>
        <taxon>Actinopterygii</taxon>
        <taxon>Neopterygii</taxon>
        <taxon>Teleostei</taxon>
        <taxon>Neoteleostei</taxon>
        <taxon>Acanthomorphata</taxon>
        <taxon>Carangaria</taxon>
        <taxon>Pleuronectiformes</taxon>
        <taxon>Pleuronectoidei</taxon>
        <taxon>Scophthalmidae</taxon>
        <taxon>Scophthalmus</taxon>
    </lineage>
</organism>
<dbReference type="AlphaFoldDB" id="A0A2U9CA21"/>
<feature type="compositionally biased region" description="Acidic residues" evidence="3">
    <location>
        <begin position="739"/>
        <end position="750"/>
    </location>
</feature>
<proteinExistence type="inferred from homology"/>
<feature type="compositionally biased region" description="Polar residues" evidence="3">
    <location>
        <begin position="293"/>
        <end position="327"/>
    </location>
</feature>
<dbReference type="GO" id="GO:0007020">
    <property type="term" value="P:microtubule nucleation"/>
    <property type="evidence" value="ECO:0007669"/>
    <property type="project" value="TreeGrafter"/>
</dbReference>
<feature type="compositionally biased region" description="Low complexity" evidence="3">
    <location>
        <begin position="217"/>
        <end position="249"/>
    </location>
</feature>